<dbReference type="GO" id="GO:0030973">
    <property type="term" value="F:molybdate ion binding"/>
    <property type="evidence" value="ECO:0007669"/>
    <property type="project" value="TreeGrafter"/>
</dbReference>
<dbReference type="PROSITE" id="PS51257">
    <property type="entry name" value="PROKAR_LIPOPROTEIN"/>
    <property type="match status" value="1"/>
</dbReference>
<evidence type="ECO:0000256" key="5">
    <source>
        <dbReference type="PIRSR" id="PIRSR004846-1"/>
    </source>
</evidence>
<evidence type="ECO:0000256" key="3">
    <source>
        <dbReference type="ARBA" id="ARBA00022723"/>
    </source>
</evidence>
<dbReference type="PANTHER" id="PTHR30632:SF0">
    <property type="entry name" value="SULFATE-BINDING PROTEIN"/>
    <property type="match status" value="1"/>
</dbReference>
<dbReference type="NCBIfam" id="TIGR01256">
    <property type="entry name" value="modA"/>
    <property type="match status" value="1"/>
</dbReference>
<feature type="binding site" evidence="5">
    <location>
        <position position="222"/>
    </location>
    <ligand>
        <name>molybdate</name>
        <dbReference type="ChEBI" id="CHEBI:36264"/>
    </ligand>
</feature>
<sequence length="289" mass="29905">MKKKLAIALALSMAAALAGCGSSSSGTTAAAAETTATAETTAAAADTTAVAADTTTGDGEIMLAAAASLKNALEDKLIPMFKEQTGISVTATYDSSGKLQTQIEEGAPVDVFFSASMKQMNALQDEKMIDADSVVKLLENKLVMIVPAGSTLELKEFSDVLNANTIAIGDPESVPAGQYAKEAFTNLGIWDALQEKTLSLGTNVTEVLEWVAAGSADVGFVYKTDAMSKAGQVDIVAEAPEGSLENPVIYPVGQLTNAANPEGAAAFLEFLQTKEALAVFEEYGFTPNV</sequence>
<dbReference type="EMBL" id="JAJEQR010000036">
    <property type="protein sequence ID" value="MCC2231683.1"/>
    <property type="molecule type" value="Genomic_DNA"/>
</dbReference>
<dbReference type="AlphaFoldDB" id="A0AAE3JFT1"/>
<comment type="similarity">
    <text evidence="1">Belongs to the bacterial solute-binding protein ModA family.</text>
</comment>
<dbReference type="GO" id="GO:1901359">
    <property type="term" value="F:tungstate binding"/>
    <property type="evidence" value="ECO:0007669"/>
    <property type="project" value="UniProtKB-ARBA"/>
</dbReference>
<dbReference type="InterPro" id="IPR050682">
    <property type="entry name" value="ModA/WtpA"/>
</dbReference>
<evidence type="ECO:0000256" key="6">
    <source>
        <dbReference type="SAM" id="SignalP"/>
    </source>
</evidence>
<keyword evidence="8" id="KW-1185">Reference proteome</keyword>
<keyword evidence="4 6" id="KW-0732">Signal</keyword>
<reference evidence="7" key="1">
    <citation type="submission" date="2021-10" db="EMBL/GenBank/DDBJ databases">
        <title>Anaerobic single-cell dispensing facilitates the cultivation of human gut bacteria.</title>
        <authorList>
            <person name="Afrizal A."/>
        </authorList>
    </citation>
    <scope>NUCLEOTIDE SEQUENCE</scope>
    <source>
        <strain evidence="7">CLA-AA-H215</strain>
    </source>
</reference>
<proteinExistence type="inferred from homology"/>
<feature type="binding site" evidence="5">
    <location>
        <position position="176"/>
    </location>
    <ligand>
        <name>molybdate</name>
        <dbReference type="ChEBI" id="CHEBI:36264"/>
    </ligand>
</feature>
<gene>
    <name evidence="7" type="primary">modA</name>
    <name evidence="7" type="ORF">LKD81_11860</name>
</gene>
<dbReference type="PIRSF" id="PIRSF004846">
    <property type="entry name" value="ModA"/>
    <property type="match status" value="1"/>
</dbReference>
<evidence type="ECO:0000256" key="4">
    <source>
        <dbReference type="ARBA" id="ARBA00022729"/>
    </source>
</evidence>
<feature type="binding site" evidence="5">
    <location>
        <position position="204"/>
    </location>
    <ligand>
        <name>molybdate</name>
        <dbReference type="ChEBI" id="CHEBI:36264"/>
    </ligand>
</feature>
<organism evidence="7 8">
    <name type="scientific">Hominifimenecus microfluidus</name>
    <dbReference type="NCBI Taxonomy" id="2885348"/>
    <lineage>
        <taxon>Bacteria</taxon>
        <taxon>Bacillati</taxon>
        <taxon>Bacillota</taxon>
        <taxon>Clostridia</taxon>
        <taxon>Lachnospirales</taxon>
        <taxon>Lachnospiraceae</taxon>
        <taxon>Hominifimenecus</taxon>
    </lineage>
</organism>
<evidence type="ECO:0000256" key="1">
    <source>
        <dbReference type="ARBA" id="ARBA00009175"/>
    </source>
</evidence>
<dbReference type="CDD" id="cd13537">
    <property type="entry name" value="PBP2_YvgL_like"/>
    <property type="match status" value="1"/>
</dbReference>
<feature type="binding site" evidence="5">
    <location>
        <position position="68"/>
    </location>
    <ligand>
        <name>molybdate</name>
        <dbReference type="ChEBI" id="CHEBI:36264"/>
    </ligand>
</feature>
<name>A0AAE3JFT1_9FIRM</name>
<accession>A0AAE3JFT1</accession>
<dbReference type="PANTHER" id="PTHR30632">
    <property type="entry name" value="MOLYBDATE-BINDING PERIPLASMIC PROTEIN"/>
    <property type="match status" value="1"/>
</dbReference>
<dbReference type="Proteomes" id="UP001198182">
    <property type="component" value="Unassembled WGS sequence"/>
</dbReference>
<protein>
    <submittedName>
        <fullName evidence="7">Molybdate ABC transporter substrate-binding protein</fullName>
    </submittedName>
</protein>
<feature type="chain" id="PRO_5042259072" evidence="6">
    <location>
        <begin position="19"/>
        <end position="289"/>
    </location>
</feature>
<dbReference type="GO" id="GO:0046872">
    <property type="term" value="F:metal ion binding"/>
    <property type="evidence" value="ECO:0007669"/>
    <property type="project" value="UniProtKB-KW"/>
</dbReference>
<dbReference type="GO" id="GO:0015689">
    <property type="term" value="P:molybdate ion transport"/>
    <property type="evidence" value="ECO:0007669"/>
    <property type="project" value="InterPro"/>
</dbReference>
<dbReference type="InterPro" id="IPR041879">
    <property type="entry name" value="YvgL-like_PBP2"/>
</dbReference>
<dbReference type="Gene3D" id="3.40.190.10">
    <property type="entry name" value="Periplasmic binding protein-like II"/>
    <property type="match status" value="2"/>
</dbReference>
<dbReference type="RefSeq" id="WP_308454203.1">
    <property type="nucleotide sequence ID" value="NZ_JAJEQR010000036.1"/>
</dbReference>
<dbReference type="InterPro" id="IPR005950">
    <property type="entry name" value="ModA"/>
</dbReference>
<keyword evidence="2 5" id="KW-0500">Molybdenum</keyword>
<dbReference type="FunFam" id="3.40.190.10:FF:000035">
    <property type="entry name" value="Molybdate ABC transporter substrate-binding protein"/>
    <property type="match status" value="1"/>
</dbReference>
<evidence type="ECO:0000313" key="8">
    <source>
        <dbReference type="Proteomes" id="UP001198182"/>
    </source>
</evidence>
<keyword evidence="3 5" id="KW-0479">Metal-binding</keyword>
<evidence type="ECO:0000313" key="7">
    <source>
        <dbReference type="EMBL" id="MCC2231683.1"/>
    </source>
</evidence>
<comment type="caution">
    <text evidence="7">The sequence shown here is derived from an EMBL/GenBank/DDBJ whole genome shotgun (WGS) entry which is preliminary data.</text>
</comment>
<dbReference type="Pfam" id="PF13531">
    <property type="entry name" value="SBP_bac_11"/>
    <property type="match status" value="1"/>
</dbReference>
<dbReference type="SUPFAM" id="SSF53850">
    <property type="entry name" value="Periplasmic binding protein-like II"/>
    <property type="match status" value="1"/>
</dbReference>
<feature type="binding site" evidence="5">
    <location>
        <position position="96"/>
    </location>
    <ligand>
        <name>molybdate</name>
        <dbReference type="ChEBI" id="CHEBI:36264"/>
    </ligand>
</feature>
<feature type="signal peptide" evidence="6">
    <location>
        <begin position="1"/>
        <end position="18"/>
    </location>
</feature>
<evidence type="ECO:0000256" key="2">
    <source>
        <dbReference type="ARBA" id="ARBA00022505"/>
    </source>
</evidence>